<protein>
    <submittedName>
        <fullName evidence="2">Uncharacterized protein</fullName>
    </submittedName>
</protein>
<evidence type="ECO:0000256" key="1">
    <source>
        <dbReference type="SAM" id="MobiDB-lite"/>
    </source>
</evidence>
<proteinExistence type="predicted"/>
<dbReference type="EMBL" id="VSWC01000158">
    <property type="protein sequence ID" value="KAA1073456.1"/>
    <property type="molecule type" value="Genomic_DNA"/>
</dbReference>
<comment type="caution">
    <text evidence="2">The sequence shown here is derived from an EMBL/GenBank/DDBJ whole genome shotgun (WGS) entry which is preliminary data.</text>
</comment>
<evidence type="ECO:0000313" key="2">
    <source>
        <dbReference type="EMBL" id="KAA1073456.1"/>
    </source>
</evidence>
<sequence length="136" mass="16062">MRGLCKQIRNSSKRGNWQITTLFHLSSFTAPFTNQPSRPSEHRKEEEAQAPPSHIHSQLIISLIHKPPLQRPKREQRNSFVAFPIHTHTRRVFFSPYIDLGGVLFDQSVDYCQSLKLWVYELCMRWEEVRAFVEEL</sequence>
<keyword evidence="3" id="KW-1185">Reference proteome</keyword>
<feature type="region of interest" description="Disordered" evidence="1">
    <location>
        <begin position="30"/>
        <end position="53"/>
    </location>
</feature>
<reference evidence="2 3" key="1">
    <citation type="submission" date="2019-05" db="EMBL/GenBank/DDBJ databases">
        <title>Emergence of the Ug99 lineage of the wheat stem rust pathogen through somatic hybridization.</title>
        <authorList>
            <person name="Li F."/>
            <person name="Upadhyaya N.M."/>
            <person name="Sperschneider J."/>
            <person name="Matny O."/>
            <person name="Nguyen-Phuc H."/>
            <person name="Mago R."/>
            <person name="Raley C."/>
            <person name="Miller M.E."/>
            <person name="Silverstein K.A.T."/>
            <person name="Henningsen E."/>
            <person name="Hirsch C.D."/>
            <person name="Visser B."/>
            <person name="Pretorius Z.A."/>
            <person name="Steffenson B.J."/>
            <person name="Schwessinger B."/>
            <person name="Dodds P.N."/>
            <person name="Figueroa M."/>
        </authorList>
    </citation>
    <scope>NUCLEOTIDE SEQUENCE [LARGE SCALE GENOMIC DNA]</scope>
    <source>
        <strain evidence="2">21-0</strain>
    </source>
</reference>
<name>A0A5B0MB10_PUCGR</name>
<accession>A0A5B0MB10</accession>
<dbReference type="AlphaFoldDB" id="A0A5B0MB10"/>
<evidence type="ECO:0000313" key="3">
    <source>
        <dbReference type="Proteomes" id="UP000324748"/>
    </source>
</evidence>
<dbReference type="Proteomes" id="UP000324748">
    <property type="component" value="Unassembled WGS sequence"/>
</dbReference>
<organism evidence="2 3">
    <name type="scientific">Puccinia graminis f. sp. tritici</name>
    <dbReference type="NCBI Taxonomy" id="56615"/>
    <lineage>
        <taxon>Eukaryota</taxon>
        <taxon>Fungi</taxon>
        <taxon>Dikarya</taxon>
        <taxon>Basidiomycota</taxon>
        <taxon>Pucciniomycotina</taxon>
        <taxon>Pucciniomycetes</taxon>
        <taxon>Pucciniales</taxon>
        <taxon>Pucciniaceae</taxon>
        <taxon>Puccinia</taxon>
    </lineage>
</organism>
<gene>
    <name evidence="2" type="ORF">PGT21_012817</name>
</gene>